<keyword evidence="7" id="KW-0472">Membrane</keyword>
<evidence type="ECO:0000256" key="3">
    <source>
        <dbReference type="ARBA" id="ARBA00029447"/>
    </source>
</evidence>
<evidence type="ECO:0000256" key="5">
    <source>
        <dbReference type="SAM" id="Coils"/>
    </source>
</evidence>
<keyword evidence="2 4" id="KW-0807">Transducer</keyword>
<evidence type="ECO:0000256" key="4">
    <source>
        <dbReference type="PROSITE-ProRule" id="PRU00284"/>
    </source>
</evidence>
<dbReference type="EMBL" id="QMIE01000011">
    <property type="protein sequence ID" value="TVM16412.1"/>
    <property type="molecule type" value="Genomic_DNA"/>
</dbReference>
<evidence type="ECO:0000256" key="2">
    <source>
        <dbReference type="ARBA" id="ARBA00023224"/>
    </source>
</evidence>
<proteinExistence type="inferred from homology"/>
<comment type="subcellular location">
    <subcellularLocation>
        <location evidence="1">Membrane</location>
    </subcellularLocation>
</comment>
<feature type="transmembrane region" description="Helical" evidence="7">
    <location>
        <begin position="192"/>
        <end position="210"/>
    </location>
</feature>
<feature type="domain" description="HAMP" evidence="10">
    <location>
        <begin position="212"/>
        <end position="264"/>
    </location>
</feature>
<dbReference type="Gene3D" id="3.30.450.290">
    <property type="match status" value="1"/>
</dbReference>
<evidence type="ECO:0000256" key="1">
    <source>
        <dbReference type="ARBA" id="ARBA00004370"/>
    </source>
</evidence>
<dbReference type="InterPro" id="IPR013656">
    <property type="entry name" value="PAS_4"/>
</dbReference>
<dbReference type="GO" id="GO:0016020">
    <property type="term" value="C:membrane"/>
    <property type="evidence" value="ECO:0007669"/>
    <property type="project" value="UniProtKB-SubCell"/>
</dbReference>
<evidence type="ECO:0000256" key="6">
    <source>
        <dbReference type="SAM" id="MobiDB-lite"/>
    </source>
</evidence>
<feature type="domain" description="PAC" evidence="9">
    <location>
        <begin position="335"/>
        <end position="387"/>
    </location>
</feature>
<dbReference type="CDD" id="cd06225">
    <property type="entry name" value="HAMP"/>
    <property type="match status" value="1"/>
</dbReference>
<dbReference type="GO" id="GO:0006935">
    <property type="term" value="P:chemotaxis"/>
    <property type="evidence" value="ECO:0007669"/>
    <property type="project" value="UniProtKB-ARBA"/>
</dbReference>
<evidence type="ECO:0000313" key="11">
    <source>
        <dbReference type="EMBL" id="TVM16412.1"/>
    </source>
</evidence>
<dbReference type="PROSITE" id="PS50111">
    <property type="entry name" value="CHEMOTAXIS_TRANSDUC_2"/>
    <property type="match status" value="1"/>
</dbReference>
<protein>
    <submittedName>
        <fullName evidence="11">Methyl-accepting chemotaxis protein</fullName>
    </submittedName>
</protein>
<name>A0A7M3MD19_9BACT</name>
<dbReference type="Pfam" id="PF00672">
    <property type="entry name" value="HAMP"/>
    <property type="match status" value="1"/>
</dbReference>
<dbReference type="Pfam" id="PF00015">
    <property type="entry name" value="MCPsignal"/>
    <property type="match status" value="1"/>
</dbReference>
<reference evidence="11 12" key="1">
    <citation type="submission" date="2018-06" db="EMBL/GenBank/DDBJ databases">
        <title>Complete genome of Desulfovibrio indonesiensis P37SLT.</title>
        <authorList>
            <person name="Crispim J.S."/>
            <person name="Vidigal P.M.P."/>
            <person name="Silva L.C.F."/>
            <person name="Laguardia C.N."/>
            <person name="Araujo L.C."/>
            <person name="Dias R.S."/>
            <person name="Sousa M.P."/>
            <person name="Paula S.O."/>
            <person name="Silva C."/>
        </authorList>
    </citation>
    <scope>NUCLEOTIDE SEQUENCE [LARGE SCALE GENOMIC DNA]</scope>
    <source>
        <strain evidence="11 12">P37SLT</strain>
    </source>
</reference>
<dbReference type="InterPro" id="IPR035965">
    <property type="entry name" value="PAS-like_dom_sf"/>
</dbReference>
<feature type="coiled-coil region" evidence="5">
    <location>
        <begin position="378"/>
        <end position="405"/>
    </location>
</feature>
<evidence type="ECO:0000256" key="7">
    <source>
        <dbReference type="SAM" id="Phobius"/>
    </source>
</evidence>
<comment type="caution">
    <text evidence="11">The sequence shown here is derived from an EMBL/GenBank/DDBJ whole genome shotgun (WGS) entry which is preliminary data.</text>
</comment>
<sequence length="674" mass="73693">MLFSIQKSISATIIALVLGVSVAVFVTLAIINVVNLRSVTFEQLDTSGVRETELIKKAIEGPMVVGNDAATREEFAVIGEAFPDTTIHMTDFNGNVTYSTNPDAVRKDVTALHAGHDELLETVEKGLASNIETNFIDEEESTSYFVRVASVPNEESCHHCHGHKAPILGAMVVMRDITPNVNSIRAAAWKNVFFSFGGLVTLLTVIVVFMRRSIIRRLQTITTSSDGVIAGDFSQNFNVPGKDELTRLGSNLGLMVDELKNKLGFSEGILKGMDMPCLVVDTDNRVSFANQKLLDMFEKPGTPEDYYGQSSSMFFHGEEGRQTITRRAMEEQQPINTERRYTLSDGREIIASLSSTPIYDMDRQLIGAFTQYFDLTEIREKEAFIEQQNQEMAAVAQEAEVIAERLATSAEELASQVEESSRGADMQRERTTETAAAMEQMSRAVLEVAEKSSNAADISDQTHAQAQDGAREVENSIATISRVEREAEKLRENMRALEEQAEDIGKIMQVIDDIADQTNLLALNAAIEAARAGEAGRGFAVVADEVRKLAEKTMNATKEVSQAVRAIQDGVHENYEGAESAAKAVAESAEQAKKSGEALERIVKLVETSTDQVRSIASATEEQSSASDEVNASVEAVNQIAVETSEAMRQSAEAVTILSQLAGELEALIRKLRN</sequence>
<dbReference type="CDD" id="cd00130">
    <property type="entry name" value="PAS"/>
    <property type="match status" value="1"/>
</dbReference>
<feature type="coiled-coil region" evidence="5">
    <location>
        <begin position="473"/>
        <end position="507"/>
    </location>
</feature>
<dbReference type="InterPro" id="IPR003660">
    <property type="entry name" value="HAMP_dom"/>
</dbReference>
<keyword evidence="7" id="KW-1133">Transmembrane helix</keyword>
<dbReference type="SUPFAM" id="SSF55785">
    <property type="entry name" value="PYP-like sensor domain (PAS domain)"/>
    <property type="match status" value="1"/>
</dbReference>
<dbReference type="NCBIfam" id="TIGR00229">
    <property type="entry name" value="sensory_box"/>
    <property type="match status" value="1"/>
</dbReference>
<feature type="region of interest" description="Disordered" evidence="6">
    <location>
        <begin position="451"/>
        <end position="472"/>
    </location>
</feature>
<dbReference type="SMART" id="SM00304">
    <property type="entry name" value="HAMP"/>
    <property type="match status" value="1"/>
</dbReference>
<dbReference type="SUPFAM" id="SSF58104">
    <property type="entry name" value="Methyl-accepting chemotaxis protein (MCP) signaling domain"/>
    <property type="match status" value="1"/>
</dbReference>
<dbReference type="RefSeq" id="WP_144303533.1">
    <property type="nucleotide sequence ID" value="NZ_QMIE01000011.1"/>
</dbReference>
<keyword evidence="12" id="KW-1185">Reference proteome</keyword>
<dbReference type="FunFam" id="1.10.287.950:FF:000001">
    <property type="entry name" value="Methyl-accepting chemotaxis sensory transducer"/>
    <property type="match status" value="1"/>
</dbReference>
<organism evidence="11 12">
    <name type="scientific">Oceanidesulfovibrio indonesiensis</name>
    <dbReference type="NCBI Taxonomy" id="54767"/>
    <lineage>
        <taxon>Bacteria</taxon>
        <taxon>Pseudomonadati</taxon>
        <taxon>Thermodesulfobacteriota</taxon>
        <taxon>Desulfovibrionia</taxon>
        <taxon>Desulfovibrionales</taxon>
        <taxon>Desulfovibrionaceae</taxon>
        <taxon>Oceanidesulfovibrio</taxon>
    </lineage>
</organism>
<dbReference type="PANTHER" id="PTHR32089">
    <property type="entry name" value="METHYL-ACCEPTING CHEMOTAXIS PROTEIN MCPB"/>
    <property type="match status" value="1"/>
</dbReference>
<comment type="similarity">
    <text evidence="3">Belongs to the methyl-accepting chemotaxis (MCP) protein family.</text>
</comment>
<feature type="compositionally biased region" description="Polar residues" evidence="6">
    <location>
        <begin position="451"/>
        <end position="465"/>
    </location>
</feature>
<dbReference type="InterPro" id="IPR000014">
    <property type="entry name" value="PAS"/>
</dbReference>
<dbReference type="GO" id="GO:0007165">
    <property type="term" value="P:signal transduction"/>
    <property type="evidence" value="ECO:0007669"/>
    <property type="project" value="UniProtKB-KW"/>
</dbReference>
<dbReference type="PROSITE" id="PS50885">
    <property type="entry name" value="HAMP"/>
    <property type="match status" value="1"/>
</dbReference>
<dbReference type="Gene3D" id="3.30.450.20">
    <property type="entry name" value="PAS domain"/>
    <property type="match status" value="1"/>
</dbReference>
<feature type="transmembrane region" description="Helical" evidence="7">
    <location>
        <begin position="12"/>
        <end position="34"/>
    </location>
</feature>
<keyword evidence="7" id="KW-0812">Transmembrane</keyword>
<dbReference type="AlphaFoldDB" id="A0A7M3MD19"/>
<keyword evidence="5" id="KW-0175">Coiled coil</keyword>
<dbReference type="InterPro" id="IPR004089">
    <property type="entry name" value="MCPsignal_dom"/>
</dbReference>
<dbReference type="PROSITE" id="PS50113">
    <property type="entry name" value="PAC"/>
    <property type="match status" value="1"/>
</dbReference>
<dbReference type="InterPro" id="IPR000700">
    <property type="entry name" value="PAS-assoc_C"/>
</dbReference>
<dbReference type="Proteomes" id="UP000448292">
    <property type="component" value="Unassembled WGS sequence"/>
</dbReference>
<dbReference type="Gene3D" id="6.10.340.10">
    <property type="match status" value="1"/>
</dbReference>
<evidence type="ECO:0000259" key="8">
    <source>
        <dbReference type="PROSITE" id="PS50111"/>
    </source>
</evidence>
<dbReference type="SMART" id="SM00091">
    <property type="entry name" value="PAS"/>
    <property type="match status" value="1"/>
</dbReference>
<dbReference type="PANTHER" id="PTHR32089:SF112">
    <property type="entry name" value="LYSOZYME-LIKE PROTEIN-RELATED"/>
    <property type="match status" value="1"/>
</dbReference>
<dbReference type="Gene3D" id="1.10.287.950">
    <property type="entry name" value="Methyl-accepting chemotaxis protein"/>
    <property type="match status" value="1"/>
</dbReference>
<dbReference type="SMART" id="SM00283">
    <property type="entry name" value="MA"/>
    <property type="match status" value="1"/>
</dbReference>
<dbReference type="CDD" id="cd11386">
    <property type="entry name" value="MCP_signal"/>
    <property type="match status" value="1"/>
</dbReference>
<gene>
    <name evidence="11" type="ORF">DPQ33_12390</name>
</gene>
<dbReference type="Pfam" id="PF08448">
    <property type="entry name" value="PAS_4"/>
    <property type="match status" value="1"/>
</dbReference>
<dbReference type="OrthoDB" id="9816383at2"/>
<evidence type="ECO:0000259" key="10">
    <source>
        <dbReference type="PROSITE" id="PS50885"/>
    </source>
</evidence>
<feature type="domain" description="Methyl-accepting transducer" evidence="8">
    <location>
        <begin position="402"/>
        <end position="638"/>
    </location>
</feature>
<evidence type="ECO:0000259" key="9">
    <source>
        <dbReference type="PROSITE" id="PS50113"/>
    </source>
</evidence>
<evidence type="ECO:0000313" key="12">
    <source>
        <dbReference type="Proteomes" id="UP000448292"/>
    </source>
</evidence>
<accession>A0A7M3MD19</accession>